<organism evidence="5 6">
    <name type="scientific">Victivallis vadensis</name>
    <dbReference type="NCBI Taxonomy" id="172901"/>
    <lineage>
        <taxon>Bacteria</taxon>
        <taxon>Pseudomonadati</taxon>
        <taxon>Lentisphaerota</taxon>
        <taxon>Lentisphaeria</taxon>
        <taxon>Victivallales</taxon>
        <taxon>Victivallaceae</taxon>
        <taxon>Victivallis</taxon>
    </lineage>
</organism>
<protein>
    <submittedName>
        <fullName evidence="5">Alpha-L-rhamnosidase-like protein</fullName>
    </submittedName>
    <submittedName>
        <fullName evidence="4">Family 78 glycoside hydrolase catalytic domain</fullName>
    </submittedName>
</protein>
<evidence type="ECO:0000313" key="7">
    <source>
        <dbReference type="Proteomes" id="UP000576225"/>
    </source>
</evidence>
<evidence type="ECO:0000259" key="3">
    <source>
        <dbReference type="Pfam" id="PF17390"/>
    </source>
</evidence>
<dbReference type="RefSeq" id="WP_116884288.1">
    <property type="nucleotide sequence ID" value="NZ_CABMMC010000164.1"/>
</dbReference>
<dbReference type="Gene3D" id="2.60.420.10">
    <property type="entry name" value="Maltose phosphorylase, domain 3"/>
    <property type="match status" value="1"/>
</dbReference>
<evidence type="ECO:0000313" key="5">
    <source>
        <dbReference type="EMBL" id="PVY40583.1"/>
    </source>
</evidence>
<dbReference type="Pfam" id="PF17389">
    <property type="entry name" value="Bac_rhamnosid6H"/>
    <property type="match status" value="1"/>
</dbReference>
<dbReference type="InterPro" id="IPR012341">
    <property type="entry name" value="6hp_glycosidase-like_sf"/>
</dbReference>
<reference evidence="4 7" key="2">
    <citation type="submission" date="2020-04" db="EMBL/GenBank/DDBJ databases">
        <authorList>
            <person name="Hitch T.C.A."/>
            <person name="Wylensek D."/>
            <person name="Clavel T."/>
        </authorList>
    </citation>
    <scope>NUCLEOTIDE SEQUENCE [LARGE SCALE GENOMIC DNA]</scope>
    <source>
        <strain evidence="4 7">COR2-253-APC-1A</strain>
    </source>
</reference>
<dbReference type="EMBL" id="JABAEW010000020">
    <property type="protein sequence ID" value="NMD87198.1"/>
    <property type="molecule type" value="Genomic_DNA"/>
</dbReference>
<keyword evidence="6" id="KW-1185">Reference proteome</keyword>
<proteinExistence type="predicted"/>
<dbReference type="GO" id="GO:0005975">
    <property type="term" value="P:carbohydrate metabolic process"/>
    <property type="evidence" value="ECO:0007669"/>
    <property type="project" value="InterPro"/>
</dbReference>
<dbReference type="Proteomes" id="UP000576225">
    <property type="component" value="Unassembled WGS sequence"/>
</dbReference>
<feature type="domain" description="Bacterial alpha-L-rhamnosidase N-terminal" evidence="1">
    <location>
        <begin position="36"/>
        <end position="135"/>
    </location>
</feature>
<dbReference type="GO" id="GO:0016787">
    <property type="term" value="F:hydrolase activity"/>
    <property type="evidence" value="ECO:0007669"/>
    <property type="project" value="UniProtKB-KW"/>
</dbReference>
<dbReference type="Gene3D" id="2.60.120.260">
    <property type="entry name" value="Galactose-binding domain-like"/>
    <property type="match status" value="3"/>
</dbReference>
<comment type="caution">
    <text evidence="5">The sequence shown here is derived from an EMBL/GenBank/DDBJ whole genome shotgun (WGS) entry which is preliminary data.</text>
</comment>
<dbReference type="InterPro" id="IPR008928">
    <property type="entry name" value="6-hairpin_glycosidase_sf"/>
</dbReference>
<sequence length="936" mass="104723">MDIIANWIWSDDSDGRGYNLCSIFRRDFRLAALPVTARLAVTADSFYRLKVNGQWLNDGPCRSWPGHCQYDVYDLDGILRAGANHIEAVVRYFGCGDFHRLPQRAGFLAQLEAADSDGNVTVIGTDTEWVAAEMPQLRRNVPKISIQQPPFECFDNSEPEAPVWRKAVLVAPAEGGPWKELKERDCRLLSRREFLFRDFVSAHRVMPAYSTVAVAPHALLFPGDTTVNTSDVLPLLIAFEIDSPRCQEVVIAREGVNVSVNGRSADGGAWHFNEGGNFVVLAPENLNGHCALYGIGFPPESGLTAEAVRDAVLVRFPKLARLAPDRPFCTLNAQFQQSVREFQPLAAGALKLPEREAFLKEFPQAEPLAAGALVDDDAHLSFVLRRAEPVQPGDVTDPEFILYPDDCCAVIRPVEGRDIELCFDLGEQNIGCWNFSLFAAAGTVVDVAAIEYKTPNGALQHTGPGCRNSMRYICREGINRYTAMQRRSGRYVYVTLRNMTAPVRFQSFRLVESTYPVVPAGSFHCSDPAMNRIYEISQRTLKLCMEDTFTDCPLYEQTLWVGDARSESLFAMSSFGAYDLVRRCIRLAGQSLDDMPMVLSQVPTGWSCIIPAWSFMWSYSVYDYWFETGDEEFLREVWPMVKKNLEGAAACVDPETGLFSAPDWNFFDWNRTDCGHRIMLYNSFFHAEALRTAAELAPVAGEPELAEGWLAQRRNLIDALNRVWDARRLAWPDSIHEDGTLSGDVSIHTSMLAALFDAAWPEHQAAVRANTVTPRSELFKVVSPFALFYLYAALEKLGLPGEILDAIGRDYRPMLEVGATTVWENISLHFNPDSDFPTRSHCHAWSAAPLYFLPRLALGIIPAGPGCRKILISPVVNRFEYASGTRPTIHGRVGVRWKKQGRELHIQVTAPAEIEVEFLPNDTTFDFEVILSRSAE</sequence>
<keyword evidence="4" id="KW-0378">Hydrolase</keyword>
<dbReference type="Pfam" id="PF08531">
    <property type="entry name" value="Bac_rhamnosid_N"/>
    <property type="match status" value="1"/>
</dbReference>
<name>A0A2U1AW15_9BACT</name>
<accession>A0A2U1AW15</accession>
<feature type="domain" description="Alpha-L-rhamnosidase six-hairpin glycosidase" evidence="2">
    <location>
        <begin position="520"/>
        <end position="855"/>
    </location>
</feature>
<dbReference type="InterPro" id="IPR013737">
    <property type="entry name" value="Bac_rhamnosid_N"/>
</dbReference>
<dbReference type="SUPFAM" id="SSF48208">
    <property type="entry name" value="Six-hairpin glycosidases"/>
    <property type="match status" value="1"/>
</dbReference>
<feature type="domain" description="Alpha-L-rhamnosidase C-terminal" evidence="3">
    <location>
        <begin position="859"/>
        <end position="922"/>
    </location>
</feature>
<evidence type="ECO:0000259" key="1">
    <source>
        <dbReference type="Pfam" id="PF08531"/>
    </source>
</evidence>
<gene>
    <name evidence="5" type="ORF">C8D82_11634</name>
    <name evidence="4" type="ORF">HF882_11440</name>
</gene>
<dbReference type="InterPro" id="IPR035396">
    <property type="entry name" value="Bac_rhamnosid6H"/>
</dbReference>
<reference evidence="5 6" key="1">
    <citation type="submission" date="2018-04" db="EMBL/GenBank/DDBJ databases">
        <title>Genomic Encyclopedia of Type Strains, Phase IV (KMG-IV): sequencing the most valuable type-strain genomes for metagenomic binning, comparative biology and taxonomic classification.</title>
        <authorList>
            <person name="Goeker M."/>
        </authorList>
    </citation>
    <scope>NUCLEOTIDE SEQUENCE [LARGE SCALE GENOMIC DNA]</scope>
    <source>
        <strain evidence="5 6">DSM 14823</strain>
    </source>
</reference>
<dbReference type="Pfam" id="PF17390">
    <property type="entry name" value="Bac_rhamnosid_C"/>
    <property type="match status" value="1"/>
</dbReference>
<dbReference type="Gene3D" id="1.50.10.10">
    <property type="match status" value="1"/>
</dbReference>
<dbReference type="Proteomes" id="UP000245959">
    <property type="component" value="Unassembled WGS sequence"/>
</dbReference>
<dbReference type="GeneID" id="78295586"/>
<evidence type="ECO:0000313" key="6">
    <source>
        <dbReference type="Proteomes" id="UP000245959"/>
    </source>
</evidence>
<evidence type="ECO:0000313" key="4">
    <source>
        <dbReference type="EMBL" id="NMD87198.1"/>
    </source>
</evidence>
<dbReference type="OrthoDB" id="9761045at2"/>
<evidence type="ECO:0000259" key="2">
    <source>
        <dbReference type="Pfam" id="PF17389"/>
    </source>
</evidence>
<dbReference type="PANTHER" id="PTHR34987:SF2">
    <property type="entry name" value="B, PUTATIVE (AFU_ORTHOLOGUE AFUA_7G05040)-RELATED"/>
    <property type="match status" value="1"/>
</dbReference>
<dbReference type="InterPro" id="IPR035398">
    <property type="entry name" value="Bac_rhamnosid_C"/>
</dbReference>
<dbReference type="AlphaFoldDB" id="A0A2U1AW15"/>
<dbReference type="PANTHER" id="PTHR34987">
    <property type="entry name" value="C, PUTATIVE (AFU_ORTHOLOGUE AFUA_3G02880)-RELATED"/>
    <property type="match status" value="1"/>
</dbReference>
<dbReference type="EMBL" id="QEKH01000016">
    <property type="protein sequence ID" value="PVY40583.1"/>
    <property type="molecule type" value="Genomic_DNA"/>
</dbReference>